<name>A0A9J5ZU61_SOLCO</name>
<organism evidence="2 3">
    <name type="scientific">Solanum commersonii</name>
    <name type="common">Commerson's wild potato</name>
    <name type="synonym">Commerson's nightshade</name>
    <dbReference type="NCBI Taxonomy" id="4109"/>
    <lineage>
        <taxon>Eukaryota</taxon>
        <taxon>Viridiplantae</taxon>
        <taxon>Streptophyta</taxon>
        <taxon>Embryophyta</taxon>
        <taxon>Tracheophyta</taxon>
        <taxon>Spermatophyta</taxon>
        <taxon>Magnoliopsida</taxon>
        <taxon>eudicotyledons</taxon>
        <taxon>Gunneridae</taxon>
        <taxon>Pentapetalae</taxon>
        <taxon>asterids</taxon>
        <taxon>lamiids</taxon>
        <taxon>Solanales</taxon>
        <taxon>Solanaceae</taxon>
        <taxon>Solanoideae</taxon>
        <taxon>Solaneae</taxon>
        <taxon>Solanum</taxon>
    </lineage>
</organism>
<feature type="domain" description="DUF4283" evidence="1">
    <location>
        <begin position="84"/>
        <end position="122"/>
    </location>
</feature>
<dbReference type="EMBL" id="JACXVP010000003">
    <property type="protein sequence ID" value="KAG5615853.1"/>
    <property type="molecule type" value="Genomic_DNA"/>
</dbReference>
<sequence length="128" mass="14208">MAMMVVGQATEVAGQQFTSPTTPENTNTSVMPYANHLKPVALNPNHQNQVKPIPSILIKPVTFLHGEPYIKWTEAEVARMDVIGNLQHAVVGKFSYGWPDKEQLRKIIPAQCGIKGECQIGFSEIDMY</sequence>
<reference evidence="2 3" key="1">
    <citation type="submission" date="2020-09" db="EMBL/GenBank/DDBJ databases">
        <title>De no assembly of potato wild relative species, Solanum commersonii.</title>
        <authorList>
            <person name="Cho K."/>
        </authorList>
    </citation>
    <scope>NUCLEOTIDE SEQUENCE [LARGE SCALE GENOMIC DNA]</scope>
    <source>
        <strain evidence="2">LZ3.2</strain>
        <tissue evidence="2">Leaf</tissue>
    </source>
</reference>
<evidence type="ECO:0000313" key="2">
    <source>
        <dbReference type="EMBL" id="KAG5615853.1"/>
    </source>
</evidence>
<dbReference type="Proteomes" id="UP000824120">
    <property type="component" value="Chromosome 3"/>
</dbReference>
<dbReference type="OrthoDB" id="1305396at2759"/>
<dbReference type="AlphaFoldDB" id="A0A9J5ZU61"/>
<gene>
    <name evidence="2" type="ORF">H5410_015677</name>
</gene>
<comment type="caution">
    <text evidence="2">The sequence shown here is derived from an EMBL/GenBank/DDBJ whole genome shotgun (WGS) entry which is preliminary data.</text>
</comment>
<evidence type="ECO:0000313" key="3">
    <source>
        <dbReference type="Proteomes" id="UP000824120"/>
    </source>
</evidence>
<dbReference type="Pfam" id="PF14111">
    <property type="entry name" value="DUF4283"/>
    <property type="match status" value="1"/>
</dbReference>
<proteinExistence type="predicted"/>
<accession>A0A9J5ZU61</accession>
<protein>
    <recommendedName>
        <fullName evidence="1">DUF4283 domain-containing protein</fullName>
    </recommendedName>
</protein>
<dbReference type="InterPro" id="IPR025558">
    <property type="entry name" value="DUF4283"/>
</dbReference>
<keyword evidence="3" id="KW-1185">Reference proteome</keyword>
<evidence type="ECO:0000259" key="1">
    <source>
        <dbReference type="Pfam" id="PF14111"/>
    </source>
</evidence>